<comment type="subcellular location">
    <subcellularLocation>
        <location evidence="1">Cell membrane</location>
        <topology evidence="1">Multi-pass membrane protein</topology>
    </subcellularLocation>
</comment>
<evidence type="ECO:0000313" key="7">
    <source>
        <dbReference type="EMBL" id="GGT97675.1"/>
    </source>
</evidence>
<evidence type="ECO:0000256" key="2">
    <source>
        <dbReference type="ARBA" id="ARBA00022448"/>
    </source>
</evidence>
<reference evidence="6" key="3">
    <citation type="journal article" date="2019" name="BMC Res. Notes">
        <title>Complete genome sequence of the Sulfodiicoccus acidiphilus strain HS-1T, the first crenarchaeon that lacks polB3, isolated from an acidic hot spring in Ohwaku-dani, Hakone, Japan.</title>
        <authorList>
            <person name="Sakai H.D."/>
            <person name="Kurosawa N."/>
        </authorList>
    </citation>
    <scope>NUCLEOTIDE SEQUENCE</scope>
    <source>
        <strain evidence="6">HS-1</strain>
    </source>
</reference>
<dbReference type="OrthoDB" id="117970at2157"/>
<feature type="transmembrane region" description="Helical" evidence="5">
    <location>
        <begin position="241"/>
        <end position="262"/>
    </location>
</feature>
<feature type="transmembrane region" description="Helical" evidence="5">
    <location>
        <begin position="274"/>
        <end position="295"/>
    </location>
</feature>
<reference evidence="7" key="4">
    <citation type="submission" date="2020-09" db="EMBL/GenBank/DDBJ databases">
        <authorList>
            <person name="Sun Q."/>
            <person name="Ohkuma M."/>
        </authorList>
    </citation>
    <scope>NUCLEOTIDE SEQUENCE</scope>
    <source>
        <strain evidence="7">JCM 31740</strain>
    </source>
</reference>
<dbReference type="Gene3D" id="1.20.1250.20">
    <property type="entry name" value="MFS general substrate transporter like domains"/>
    <property type="match status" value="1"/>
</dbReference>
<feature type="transmembrane region" description="Helical" evidence="5">
    <location>
        <begin position="170"/>
        <end position="191"/>
    </location>
</feature>
<keyword evidence="2" id="KW-0813">Transport</keyword>
<keyword evidence="8" id="KW-1185">Reference proteome</keyword>
<organism evidence="6 8">
    <name type="scientific">Sulfodiicoccus acidiphilus</name>
    <dbReference type="NCBI Taxonomy" id="1670455"/>
    <lineage>
        <taxon>Archaea</taxon>
        <taxon>Thermoproteota</taxon>
        <taxon>Thermoprotei</taxon>
        <taxon>Sulfolobales</taxon>
        <taxon>Sulfolobaceae</taxon>
        <taxon>Sulfodiicoccus</taxon>
    </lineage>
</organism>
<dbReference type="GO" id="GO:0005886">
    <property type="term" value="C:plasma membrane"/>
    <property type="evidence" value="ECO:0007669"/>
    <property type="project" value="UniProtKB-SubCell"/>
</dbReference>
<feature type="transmembrane region" description="Helical" evidence="5">
    <location>
        <begin position="48"/>
        <end position="66"/>
    </location>
</feature>
<dbReference type="EMBL" id="AP018553">
    <property type="protein sequence ID" value="BBD73687.1"/>
    <property type="molecule type" value="Genomic_DNA"/>
</dbReference>
<dbReference type="GeneID" id="38667536"/>
<protein>
    <submittedName>
        <fullName evidence="6">MFS transporter</fullName>
    </submittedName>
</protein>
<dbReference type="Pfam" id="PF07690">
    <property type="entry name" value="MFS_1"/>
    <property type="match status" value="1"/>
</dbReference>
<dbReference type="Proteomes" id="UP000276741">
    <property type="component" value="Chromosome"/>
</dbReference>
<feature type="transmembrane region" description="Helical" evidence="5">
    <location>
        <begin position="358"/>
        <end position="378"/>
    </location>
</feature>
<feature type="transmembrane region" description="Helical" evidence="5">
    <location>
        <begin position="20"/>
        <end position="42"/>
    </location>
</feature>
<keyword evidence="5" id="KW-0812">Transmembrane</keyword>
<dbReference type="Proteomes" id="UP000616143">
    <property type="component" value="Unassembled WGS sequence"/>
</dbReference>
<keyword evidence="5" id="KW-0472">Membrane</keyword>
<dbReference type="SUPFAM" id="SSF103473">
    <property type="entry name" value="MFS general substrate transporter"/>
    <property type="match status" value="1"/>
</dbReference>
<sequence length="432" mass="47266">MPELGKLIDSSRWTPTHTAIVASLSLGYFMWGVISSISYLVYPTYHNVFFIILPPAASLAGNLVMAKLSDLNLGRKRTFFLTMGMYGGGSLLVVLATLFLRANIFAVAAGLLLAQFGVDGEVPVALSMSAETIPLKWRDQVLVATPNFDNVGATVAAALSLAVYSLSNSYYIVAVALGAFAAATMGVALFVRYRLPESVRWLEAKGDESRAREEVKKLASSNGGKIEEKTPSKYSSIRDRFIFLALIGLSQYLTYGLMAFVVADFYFTGVTLDVIVLVANLGASVAGFAALKLISKLSSRKFTLASFLGGTLTMVPIILALNYISDIYLFYLLLFLNMAFSELGWASRTIQEPTLMPTNVRAFMIGLVRTVPITAYALSEYLTSSWPLLWFVVFNLFLWALGTGASAWWYKVGYDVNMVPLELASQQAEERT</sequence>
<proteinExistence type="predicted"/>
<reference evidence="8" key="2">
    <citation type="submission" date="2018-04" db="EMBL/GenBank/DDBJ databases">
        <title>Complete genome sequence of Sulfodiicoccus acidiphilus strain HS-1.</title>
        <authorList>
            <person name="Sakai H.D."/>
            <person name="Kurosawa N."/>
        </authorList>
    </citation>
    <scope>NUCLEOTIDE SEQUENCE [LARGE SCALE GENOMIC DNA]</scope>
    <source>
        <strain evidence="8">HS-1</strain>
    </source>
</reference>
<reference evidence="7" key="1">
    <citation type="journal article" date="2014" name="Int. J. Syst. Evol. Microbiol.">
        <title>Complete genome sequence of Corynebacterium casei LMG S-19264T (=DSM 44701T), isolated from a smear-ripened cheese.</title>
        <authorList>
            <consortium name="US DOE Joint Genome Institute (JGI-PGF)"/>
            <person name="Walter F."/>
            <person name="Albersmeier A."/>
            <person name="Kalinowski J."/>
            <person name="Ruckert C."/>
        </authorList>
    </citation>
    <scope>NUCLEOTIDE SEQUENCE</scope>
    <source>
        <strain evidence="7">JCM 31740</strain>
    </source>
</reference>
<dbReference type="KEGG" id="sacd:HS1genome_2076"/>
<dbReference type="InterPro" id="IPR036259">
    <property type="entry name" value="MFS_trans_sf"/>
</dbReference>
<evidence type="ECO:0000313" key="6">
    <source>
        <dbReference type="EMBL" id="BBD73687.1"/>
    </source>
</evidence>
<name>A0A348B685_9CREN</name>
<gene>
    <name evidence="7" type="ORF">GCM10007116_13950</name>
    <name evidence="6" type="ORF">HS1genome_2076</name>
</gene>
<dbReference type="EMBL" id="BMQS01000012">
    <property type="protein sequence ID" value="GGT97675.1"/>
    <property type="molecule type" value="Genomic_DNA"/>
</dbReference>
<dbReference type="InterPro" id="IPR011701">
    <property type="entry name" value="MFS"/>
</dbReference>
<keyword evidence="5" id="KW-1133">Transmembrane helix</keyword>
<evidence type="ECO:0000256" key="1">
    <source>
        <dbReference type="ARBA" id="ARBA00004651"/>
    </source>
</evidence>
<accession>A0A348B685</accession>
<keyword evidence="4" id="KW-0769">Symport</keyword>
<evidence type="ECO:0000256" key="5">
    <source>
        <dbReference type="SAM" id="Phobius"/>
    </source>
</evidence>
<evidence type="ECO:0000313" key="8">
    <source>
        <dbReference type="Proteomes" id="UP000276741"/>
    </source>
</evidence>
<feature type="transmembrane region" description="Helical" evidence="5">
    <location>
        <begin position="302"/>
        <end position="321"/>
    </location>
</feature>
<dbReference type="GO" id="GO:0015293">
    <property type="term" value="F:symporter activity"/>
    <property type="evidence" value="ECO:0007669"/>
    <property type="project" value="UniProtKB-KW"/>
</dbReference>
<feature type="transmembrane region" description="Helical" evidence="5">
    <location>
        <begin position="78"/>
        <end position="98"/>
    </location>
</feature>
<dbReference type="RefSeq" id="WP_126450968.1">
    <property type="nucleotide sequence ID" value="NZ_AP018553.1"/>
</dbReference>
<dbReference type="PANTHER" id="PTHR43528:SF1">
    <property type="entry name" value="ALPHA-KETOGLUTARATE PERMEASE"/>
    <property type="match status" value="1"/>
</dbReference>
<keyword evidence="3" id="KW-1003">Cell membrane</keyword>
<dbReference type="PANTHER" id="PTHR43528">
    <property type="entry name" value="ALPHA-KETOGLUTARATE PERMEASE"/>
    <property type="match status" value="1"/>
</dbReference>
<evidence type="ECO:0000256" key="3">
    <source>
        <dbReference type="ARBA" id="ARBA00022475"/>
    </source>
</evidence>
<dbReference type="InterPro" id="IPR051084">
    <property type="entry name" value="H+-coupled_symporters"/>
</dbReference>
<evidence type="ECO:0000256" key="4">
    <source>
        <dbReference type="ARBA" id="ARBA00022847"/>
    </source>
</evidence>
<feature type="transmembrane region" description="Helical" evidence="5">
    <location>
        <begin position="390"/>
        <end position="410"/>
    </location>
</feature>
<dbReference type="AlphaFoldDB" id="A0A348B685"/>
<feature type="transmembrane region" description="Helical" evidence="5">
    <location>
        <begin position="327"/>
        <end position="346"/>
    </location>
</feature>